<evidence type="ECO:0000313" key="1">
    <source>
        <dbReference type="EMBL" id="KAF2464400.1"/>
    </source>
</evidence>
<accession>A0ACB6QC19</accession>
<dbReference type="Proteomes" id="UP000799755">
    <property type="component" value="Unassembled WGS sequence"/>
</dbReference>
<dbReference type="EMBL" id="MU003537">
    <property type="protein sequence ID" value="KAF2464400.1"/>
    <property type="molecule type" value="Genomic_DNA"/>
</dbReference>
<gene>
    <name evidence="1" type="ORF">BDR25DRAFT_361673</name>
</gene>
<evidence type="ECO:0000313" key="2">
    <source>
        <dbReference type="Proteomes" id="UP000799755"/>
    </source>
</evidence>
<comment type="caution">
    <text evidence="1">The sequence shown here is derived from an EMBL/GenBank/DDBJ whole genome shotgun (WGS) entry which is preliminary data.</text>
</comment>
<keyword evidence="2" id="KW-1185">Reference proteome</keyword>
<reference evidence="1" key="1">
    <citation type="journal article" date="2020" name="Stud. Mycol.">
        <title>101 Dothideomycetes genomes: a test case for predicting lifestyles and emergence of pathogens.</title>
        <authorList>
            <person name="Haridas S."/>
            <person name="Albert R."/>
            <person name="Binder M."/>
            <person name="Bloem J."/>
            <person name="Labutti K."/>
            <person name="Salamov A."/>
            <person name="Andreopoulos B."/>
            <person name="Baker S."/>
            <person name="Barry K."/>
            <person name="Bills G."/>
            <person name="Bluhm B."/>
            <person name="Cannon C."/>
            <person name="Castanera R."/>
            <person name="Culley D."/>
            <person name="Daum C."/>
            <person name="Ezra D."/>
            <person name="Gonzalez J."/>
            <person name="Henrissat B."/>
            <person name="Kuo A."/>
            <person name="Liang C."/>
            <person name="Lipzen A."/>
            <person name="Lutzoni F."/>
            <person name="Magnuson J."/>
            <person name="Mondo S."/>
            <person name="Nolan M."/>
            <person name="Ohm R."/>
            <person name="Pangilinan J."/>
            <person name="Park H.-J."/>
            <person name="Ramirez L."/>
            <person name="Alfaro M."/>
            <person name="Sun H."/>
            <person name="Tritt A."/>
            <person name="Yoshinaga Y."/>
            <person name="Zwiers L.-H."/>
            <person name="Turgeon B."/>
            <person name="Goodwin S."/>
            <person name="Spatafora J."/>
            <person name="Crous P."/>
            <person name="Grigoriev I."/>
        </authorList>
    </citation>
    <scope>NUCLEOTIDE SEQUENCE</scope>
    <source>
        <strain evidence="1">ATCC 200398</strain>
    </source>
</reference>
<proteinExistence type="predicted"/>
<organism evidence="1 2">
    <name type="scientific">Lindgomyces ingoldianus</name>
    <dbReference type="NCBI Taxonomy" id="673940"/>
    <lineage>
        <taxon>Eukaryota</taxon>
        <taxon>Fungi</taxon>
        <taxon>Dikarya</taxon>
        <taxon>Ascomycota</taxon>
        <taxon>Pezizomycotina</taxon>
        <taxon>Dothideomycetes</taxon>
        <taxon>Pleosporomycetidae</taxon>
        <taxon>Pleosporales</taxon>
        <taxon>Lindgomycetaceae</taxon>
        <taxon>Lindgomyces</taxon>
    </lineage>
</organism>
<protein>
    <submittedName>
        <fullName evidence="1">Uncharacterized protein</fullName>
    </submittedName>
</protein>
<name>A0ACB6QC19_9PLEO</name>
<sequence>MLDTGQWRTRYCNQDISSRFLYQPCYNDLGLDARYITEVLYASAYNSVTNEVDHNKADNDSYKRGGLEQIDSLDGFPHNKRNSHASKDHKGGDDEDRPNEEGAGLRIGSDPGSTLT</sequence>